<name>A0ABM9N7C5_9RICK</name>
<dbReference type="HAMAP" id="MF_02078">
    <property type="entry name" value="MurJ_MviN"/>
    <property type="match status" value="1"/>
</dbReference>
<proteinExistence type="inferred from homology"/>
<keyword evidence="3 10" id="KW-0812">Transmembrane</keyword>
<dbReference type="EMBL" id="CAWVOK010000009">
    <property type="protein sequence ID" value="CAK8162493.1"/>
    <property type="molecule type" value="Genomic_DNA"/>
</dbReference>
<evidence type="ECO:0000256" key="4">
    <source>
        <dbReference type="ARBA" id="ARBA00022960"/>
    </source>
</evidence>
<evidence type="ECO:0000256" key="5">
    <source>
        <dbReference type="ARBA" id="ARBA00022984"/>
    </source>
</evidence>
<dbReference type="PIRSF" id="PIRSF002869">
    <property type="entry name" value="MviN"/>
    <property type="match status" value="1"/>
</dbReference>
<dbReference type="NCBIfam" id="TIGR01695">
    <property type="entry name" value="murJ_mviN"/>
    <property type="match status" value="1"/>
</dbReference>
<sequence length="511" mass="56340">MSMIKSFLTFSSFTLISRILGFIRDATISALLGTSYMADAFFVAFRLPNLFRMLFAEGAMSAAFVPLYTEKYNNNPEEASRFINETFSAILLILLAISLLAYPFMPQIIKILAPGFISNHCKSLLTIKLGRIMFPYVIFITLVATVGAGLQTRKKFAAMALMPIIPNILFIISPTLLNGKLDVPEALSFSFLIAGLIQLLFMLIAAHKQGLKIKLKLPTAHADNIALLHRIAPTIIGACVTRINVMISTFFASMGAGSVSYIYYADRLQQMPTALIGIAMSYILLPNISQKIACAETEKINPMVNAALSASIILCIPAMIAFFIISKEIVITVFGRGKFTIIDTEQTATILRIFAAGLPAVILTNIIVPIFFAYGDTKTPVKISFWCLLLNLCGNMTLGIKMKHYGVAISISSAAWLNFIMLILQVKKKKYLIIDQKIQKIINNTLLCGTIMGVSLLVMSIISHKSFTMETPSLLRLLSLVSICCLSAIIYYLSLWITKTINVKEFLQSIA</sequence>
<evidence type="ECO:0000256" key="10">
    <source>
        <dbReference type="HAMAP-Rule" id="MF_02078"/>
    </source>
</evidence>
<evidence type="ECO:0000313" key="12">
    <source>
        <dbReference type="EMBL" id="CAK8162493.1"/>
    </source>
</evidence>
<comment type="caution">
    <text evidence="12">The sequence shown here is derived from an EMBL/GenBank/DDBJ whole genome shotgun (WGS) entry which is preliminary data.</text>
</comment>
<dbReference type="Pfam" id="PF03023">
    <property type="entry name" value="MurJ"/>
    <property type="match status" value="1"/>
</dbReference>
<comment type="caution">
    <text evidence="10">Lacks conserved residue(s) required for the propagation of feature annotation.</text>
</comment>
<gene>
    <name evidence="10 12" type="primary">murJ</name>
    <name evidence="12" type="ORF">CAXC1_180001</name>
</gene>
<evidence type="ECO:0000256" key="1">
    <source>
        <dbReference type="ARBA" id="ARBA00004651"/>
    </source>
</evidence>
<accession>A0ABM9N7C5</accession>
<evidence type="ECO:0000256" key="11">
    <source>
        <dbReference type="PIRNR" id="PIRNR002869"/>
    </source>
</evidence>
<keyword evidence="7 10" id="KW-0472">Membrane</keyword>
<keyword evidence="5 10" id="KW-0573">Peptidoglycan synthesis</keyword>
<dbReference type="InterPro" id="IPR004268">
    <property type="entry name" value="MurJ"/>
</dbReference>
<dbReference type="Proteomes" id="UP001314181">
    <property type="component" value="Unassembled WGS sequence"/>
</dbReference>
<organism evidence="12 13">
    <name type="scientific">Candidatus Xenohaliotis californiensis</name>
    <dbReference type="NCBI Taxonomy" id="84677"/>
    <lineage>
        <taxon>Bacteria</taxon>
        <taxon>Pseudomonadati</taxon>
        <taxon>Pseudomonadota</taxon>
        <taxon>Alphaproteobacteria</taxon>
        <taxon>Rickettsiales</taxon>
        <taxon>Anaplasmataceae</taxon>
        <taxon>Candidatus Xenohaliotis</taxon>
    </lineage>
</organism>
<comment type="subcellular location">
    <subcellularLocation>
        <location evidence="10">Cell inner membrane</location>
        <topology evidence="10">Multi-pass membrane protein</topology>
    </subcellularLocation>
    <subcellularLocation>
        <location evidence="1">Cell membrane</location>
        <topology evidence="1">Multi-pass membrane protein</topology>
    </subcellularLocation>
</comment>
<evidence type="ECO:0000313" key="13">
    <source>
        <dbReference type="Proteomes" id="UP001314181"/>
    </source>
</evidence>
<feature type="transmembrane region" description="Helical" evidence="10">
    <location>
        <begin position="157"/>
        <end position="177"/>
    </location>
</feature>
<feature type="transmembrane region" description="Helical" evidence="10">
    <location>
        <begin position="243"/>
        <end position="264"/>
    </location>
</feature>
<keyword evidence="4 10" id="KW-0133">Cell shape</keyword>
<feature type="transmembrane region" description="Helical" evidence="10">
    <location>
        <begin position="89"/>
        <end position="109"/>
    </location>
</feature>
<evidence type="ECO:0000256" key="8">
    <source>
        <dbReference type="ARBA" id="ARBA00060041"/>
    </source>
</evidence>
<feature type="transmembrane region" description="Helical" evidence="10">
    <location>
        <begin position="406"/>
        <end position="424"/>
    </location>
</feature>
<keyword evidence="10" id="KW-0997">Cell inner membrane</keyword>
<dbReference type="CDD" id="cd13123">
    <property type="entry name" value="MATE_MurJ_like"/>
    <property type="match status" value="1"/>
</dbReference>
<feature type="transmembrane region" description="Helical" evidence="10">
    <location>
        <begin position="300"/>
        <end position="325"/>
    </location>
</feature>
<feature type="transmembrane region" description="Helical" evidence="10">
    <location>
        <begin position="129"/>
        <end position="150"/>
    </location>
</feature>
<dbReference type="PANTHER" id="PTHR47019">
    <property type="entry name" value="LIPID II FLIPPASE MURJ"/>
    <property type="match status" value="1"/>
</dbReference>
<dbReference type="RefSeq" id="WP_338363574.1">
    <property type="nucleotide sequence ID" value="NZ_CAWVOK010000009.1"/>
</dbReference>
<dbReference type="PANTHER" id="PTHR47019:SF1">
    <property type="entry name" value="LIPID II FLIPPASE MURJ"/>
    <property type="match status" value="1"/>
</dbReference>
<feature type="transmembrane region" description="Helical" evidence="10">
    <location>
        <begin position="353"/>
        <end position="374"/>
    </location>
</feature>
<keyword evidence="2 10" id="KW-1003">Cell membrane</keyword>
<comment type="similarity">
    <text evidence="9 10 11">Belongs to the MurJ/MviN family.</text>
</comment>
<feature type="transmembrane region" description="Helical" evidence="10">
    <location>
        <begin position="189"/>
        <end position="206"/>
    </location>
</feature>
<feature type="transmembrane region" description="Helical" evidence="10">
    <location>
        <begin position="474"/>
        <end position="497"/>
    </location>
</feature>
<keyword evidence="6 10" id="KW-1133">Transmembrane helix</keyword>
<keyword evidence="10 11" id="KW-0813">Transport</keyword>
<reference evidence="12 13" key="1">
    <citation type="submission" date="2024-01" db="EMBL/GenBank/DDBJ databases">
        <authorList>
            <person name="Kunselman E."/>
        </authorList>
    </citation>
    <scope>NUCLEOTIDE SEQUENCE [LARGE SCALE GENOMIC DNA]</scope>
    <source>
        <strain evidence="12">2 abalone samples</strain>
    </source>
</reference>
<keyword evidence="13" id="KW-1185">Reference proteome</keyword>
<evidence type="ECO:0000256" key="3">
    <source>
        <dbReference type="ARBA" id="ARBA00022692"/>
    </source>
</evidence>
<dbReference type="PRINTS" id="PR01806">
    <property type="entry name" value="VIRFACTRMVIN"/>
</dbReference>
<protein>
    <recommendedName>
        <fullName evidence="10">Probable lipid II flippase MurJ</fullName>
    </recommendedName>
</protein>
<dbReference type="InterPro" id="IPR051050">
    <property type="entry name" value="Lipid_II_flippase_MurJ/MviN"/>
</dbReference>
<comment type="function">
    <text evidence="8 10 11">Involved in peptidoglycan biosynthesis. Transports lipid-linked peptidoglycan precursors from the inner to the outer leaflet of the cytoplasmic membrane.</text>
</comment>
<evidence type="ECO:0000256" key="2">
    <source>
        <dbReference type="ARBA" id="ARBA00022475"/>
    </source>
</evidence>
<evidence type="ECO:0000256" key="6">
    <source>
        <dbReference type="ARBA" id="ARBA00022989"/>
    </source>
</evidence>
<evidence type="ECO:0000256" key="7">
    <source>
        <dbReference type="ARBA" id="ARBA00023136"/>
    </source>
</evidence>
<comment type="pathway">
    <text evidence="10">Cell wall biogenesis; peptidoglycan biosynthesis.</text>
</comment>
<keyword evidence="10 11" id="KW-0961">Cell wall biogenesis/degradation</keyword>
<evidence type="ECO:0000256" key="9">
    <source>
        <dbReference type="ARBA" id="ARBA00061532"/>
    </source>
</evidence>
<feature type="transmembrane region" description="Helical" evidence="10">
    <location>
        <begin position="445"/>
        <end position="462"/>
    </location>
</feature>